<reference evidence="3" key="2">
    <citation type="submission" date="2023-06" db="EMBL/GenBank/DDBJ databases">
        <title>Long-read-based genome assembly of the green algal bacterivore Cymbomonas tetramitiformis.</title>
        <authorList>
            <person name="Gyaltshen Y."/>
            <person name="Rozenberg A."/>
            <person name="Paasch A."/>
            <person name="Burns J.A."/>
            <person name="Warring S."/>
            <person name="Larson R."/>
            <person name="Maurer-Alcala X."/>
            <person name="Dacks J."/>
            <person name="Kim E."/>
        </authorList>
    </citation>
    <scope>NUCLEOTIDE SEQUENCE</scope>
    <source>
        <strain evidence="3">PLY_AMNH</strain>
    </source>
</reference>
<feature type="compositionally biased region" description="Basic and acidic residues" evidence="1">
    <location>
        <begin position="102"/>
        <end position="114"/>
    </location>
</feature>
<dbReference type="AlphaFoldDB" id="A0AAE0L1L2"/>
<comment type="caution">
    <text evidence="3">The sequence shown here is derived from an EMBL/GenBank/DDBJ whole genome shotgun (WGS) entry which is preliminary data.</text>
</comment>
<evidence type="ECO:0000313" key="2">
    <source>
        <dbReference type="EMBL" id="KAK3243942.1"/>
    </source>
</evidence>
<evidence type="ECO:0000313" key="3">
    <source>
        <dbReference type="EMBL" id="KAK3268756.1"/>
    </source>
</evidence>
<feature type="region of interest" description="Disordered" evidence="1">
    <location>
        <begin position="141"/>
        <end position="169"/>
    </location>
</feature>
<accession>A0AAE0L1L2</accession>
<evidence type="ECO:0000313" key="4">
    <source>
        <dbReference type="Proteomes" id="UP001190700"/>
    </source>
</evidence>
<dbReference type="Proteomes" id="UP001190700">
    <property type="component" value="Unassembled WGS sequence"/>
</dbReference>
<evidence type="ECO:0000256" key="1">
    <source>
        <dbReference type="SAM" id="MobiDB-lite"/>
    </source>
</evidence>
<sequence length="169" mass="19206">MDLSALREAAVKNACQTEGQRSPQPFQGYKGCFAGGKVLGDKVVHQALEVPRSIYDQHYDDSMMQNFPTEGQMTHFYDYLRDKLWYKDDGKQEEESQEETIPEVKKESRSDKGFNRNKSLRVGSLAPPPLEIFAKPIIISPAEENSSPSPSPKAKRKTKNEKRRLSRGE</sequence>
<name>A0AAE0L1L2_9CHLO</name>
<keyword evidence="4" id="KW-1185">Reference proteome</keyword>
<dbReference type="EMBL" id="LGRX02011602">
    <property type="protein sequence ID" value="KAK3268756.1"/>
    <property type="molecule type" value="Genomic_DNA"/>
</dbReference>
<dbReference type="EMBL" id="LGRX02032517">
    <property type="protein sequence ID" value="KAK3243942.1"/>
    <property type="molecule type" value="Genomic_DNA"/>
</dbReference>
<protein>
    <submittedName>
        <fullName evidence="3">Uncharacterized protein</fullName>
    </submittedName>
</protein>
<feature type="compositionally biased region" description="Basic residues" evidence="1">
    <location>
        <begin position="153"/>
        <end position="169"/>
    </location>
</feature>
<organism evidence="3 4">
    <name type="scientific">Cymbomonas tetramitiformis</name>
    <dbReference type="NCBI Taxonomy" id="36881"/>
    <lineage>
        <taxon>Eukaryota</taxon>
        <taxon>Viridiplantae</taxon>
        <taxon>Chlorophyta</taxon>
        <taxon>Pyramimonadophyceae</taxon>
        <taxon>Pyramimonadales</taxon>
        <taxon>Pyramimonadaceae</taxon>
        <taxon>Cymbomonas</taxon>
    </lineage>
</organism>
<reference evidence="3 4" key="1">
    <citation type="journal article" date="2015" name="Genome Biol. Evol.">
        <title>Comparative Genomics of a Bacterivorous Green Alga Reveals Evolutionary Causalities and Consequences of Phago-Mixotrophic Mode of Nutrition.</title>
        <authorList>
            <person name="Burns J.A."/>
            <person name="Paasch A."/>
            <person name="Narechania A."/>
            <person name="Kim E."/>
        </authorList>
    </citation>
    <scope>NUCLEOTIDE SEQUENCE [LARGE SCALE GENOMIC DNA]</scope>
    <source>
        <strain evidence="3">PLY_AMNH</strain>
    </source>
</reference>
<feature type="region of interest" description="Disordered" evidence="1">
    <location>
        <begin position="90"/>
        <end position="125"/>
    </location>
</feature>
<gene>
    <name evidence="3" type="ORF">CYMTET_22758</name>
    <name evidence="2" type="ORF">CYMTET_46431</name>
</gene>
<proteinExistence type="predicted"/>